<accession>A0A8J6XF38</accession>
<comment type="caution">
    <text evidence="3">The sequence shown here is derived from an EMBL/GenBank/DDBJ whole genome shotgun (WGS) entry which is preliminary data.</text>
</comment>
<dbReference type="Pfam" id="PF05226">
    <property type="entry name" value="CHASE2"/>
    <property type="match status" value="1"/>
</dbReference>
<sequence length="633" mass="71643">MHRGIWKRVKDEVALWRVGVFTGIVVIGLIMVARMTGSLQELEWLVFDSFLRWRPTETIDERILIVGINEGDIRSLEAYPVPDGEIANILRKLQKYQPRVIGIDTYRNIPVYPGYEELKATLQRSKNLIAIEKVLPDAVDPPRYLPPKQVGFTDQIIDTDGKLRRSLLGTPSPTTKEYKFSLTIRLAEAYLAHQGITLQSGKQDKNVMRFGKTELPRFSPDSGGYVKADAGGVQLLLNFRSGKQRFRTISLRDVKTGRFNPSWVRDRIVILGVIAPSVKDFNTTSAIPSSNRTAPGQVYGVEIQAHACSQIISAVLNNRPLITTWSDKWEYVWIIGWGILGMCCARITKFPLTNLFAVSISSASLIGCSYLLLSTWGLWIPVTPAMLTLTLNGVGLTALFLYDQSLRSSINARQTIIEHTFETIHNGPLQTLAKALKQVRERDLPPQELLPQIESELEKLNHDLRGIYDFLQRQPLSEDSSLYISNGIELNLQNPIQEILYQVYKYTLERDFPCFKTLKVKIRAFEHIEEKYLNIEQKRALCRFLEEALCNIGKHAVGVTRIQVTCTTVDGWFNLTVIDDGLGIKSFREGRGTQQFKHIAKQLKGKFRRSALSPKGTICELTWPGVKFGFTGM</sequence>
<evidence type="ECO:0000313" key="4">
    <source>
        <dbReference type="Proteomes" id="UP000629098"/>
    </source>
</evidence>
<evidence type="ECO:0000256" key="1">
    <source>
        <dbReference type="SAM" id="Phobius"/>
    </source>
</evidence>
<keyword evidence="1" id="KW-0472">Membrane</keyword>
<dbReference type="InterPro" id="IPR036890">
    <property type="entry name" value="HATPase_C_sf"/>
</dbReference>
<evidence type="ECO:0000313" key="3">
    <source>
        <dbReference type="EMBL" id="MBD2771492.1"/>
    </source>
</evidence>
<feature type="transmembrane region" description="Helical" evidence="1">
    <location>
        <begin position="379"/>
        <end position="402"/>
    </location>
</feature>
<dbReference type="Gene3D" id="3.30.565.10">
    <property type="entry name" value="Histidine kinase-like ATPase, C-terminal domain"/>
    <property type="match status" value="1"/>
</dbReference>
<dbReference type="AlphaFoldDB" id="A0A8J6XF38"/>
<organism evidence="3 4">
    <name type="scientific">Iningainema tapete BLCC-T55</name>
    <dbReference type="NCBI Taxonomy" id="2748662"/>
    <lineage>
        <taxon>Bacteria</taxon>
        <taxon>Bacillati</taxon>
        <taxon>Cyanobacteriota</taxon>
        <taxon>Cyanophyceae</taxon>
        <taxon>Nostocales</taxon>
        <taxon>Scytonemataceae</taxon>
        <taxon>Iningainema tapete</taxon>
    </lineage>
</organism>
<feature type="transmembrane region" description="Helical" evidence="1">
    <location>
        <begin position="355"/>
        <end position="373"/>
    </location>
</feature>
<dbReference type="EMBL" id="JACXAE010000025">
    <property type="protein sequence ID" value="MBD2771492.1"/>
    <property type="molecule type" value="Genomic_DNA"/>
</dbReference>
<protein>
    <submittedName>
        <fullName evidence="3">CHASE2 domain-containing protein</fullName>
    </submittedName>
</protein>
<evidence type="ECO:0000259" key="2">
    <source>
        <dbReference type="SMART" id="SM01080"/>
    </source>
</evidence>
<keyword evidence="1" id="KW-0812">Transmembrane</keyword>
<proteinExistence type="predicted"/>
<feature type="transmembrane region" description="Helical" evidence="1">
    <location>
        <begin position="331"/>
        <end position="348"/>
    </location>
</feature>
<keyword evidence="4" id="KW-1185">Reference proteome</keyword>
<keyword evidence="1" id="KW-1133">Transmembrane helix</keyword>
<feature type="transmembrane region" description="Helical" evidence="1">
    <location>
        <begin position="12"/>
        <end position="33"/>
    </location>
</feature>
<reference evidence="3" key="1">
    <citation type="submission" date="2020-09" db="EMBL/GenBank/DDBJ databases">
        <title>Iningainema tapete sp. nov. (Scytonemataceae, Cyanobacteria) from greenhouses in central Florida (USA) produces two types of nodularin with biosynthetic potential for microcystin-LR and anabaenopeptins.</title>
        <authorList>
            <person name="Berthold D.E."/>
            <person name="Lefler F.W."/>
            <person name="Huang I.-S."/>
            <person name="Abdulla H."/>
            <person name="Zimba P.V."/>
            <person name="Laughinghouse H.D. IV."/>
        </authorList>
    </citation>
    <scope>NUCLEOTIDE SEQUENCE</scope>
    <source>
        <strain evidence="3">BLCCT55</strain>
    </source>
</reference>
<gene>
    <name evidence="3" type="ORF">ICL16_05035</name>
</gene>
<feature type="domain" description="CHASE2" evidence="2">
    <location>
        <begin position="39"/>
        <end position="344"/>
    </location>
</feature>
<dbReference type="Proteomes" id="UP000629098">
    <property type="component" value="Unassembled WGS sequence"/>
</dbReference>
<name>A0A8J6XF38_9CYAN</name>
<dbReference type="SMART" id="SM01080">
    <property type="entry name" value="CHASE2"/>
    <property type="match status" value="1"/>
</dbReference>
<dbReference type="SUPFAM" id="SSF55874">
    <property type="entry name" value="ATPase domain of HSP90 chaperone/DNA topoisomerase II/histidine kinase"/>
    <property type="match status" value="1"/>
</dbReference>
<dbReference type="InterPro" id="IPR007890">
    <property type="entry name" value="CHASE2"/>
</dbReference>
<dbReference type="RefSeq" id="WP_190825785.1">
    <property type="nucleotide sequence ID" value="NZ_CAWPPI010000025.1"/>
</dbReference>